<organism evidence="2 3">
    <name type="scientific">Sphingomonas xanthus</name>
    <dbReference type="NCBI Taxonomy" id="2594473"/>
    <lineage>
        <taxon>Bacteria</taxon>
        <taxon>Pseudomonadati</taxon>
        <taxon>Pseudomonadota</taxon>
        <taxon>Alphaproteobacteria</taxon>
        <taxon>Sphingomonadales</taxon>
        <taxon>Sphingomonadaceae</taxon>
        <taxon>Sphingomonas</taxon>
    </lineage>
</organism>
<dbReference type="Proteomes" id="UP000321857">
    <property type="component" value="Chromosome"/>
</dbReference>
<name>A0A516IT89_9SPHN</name>
<evidence type="ECO:0000256" key="1">
    <source>
        <dbReference type="SAM" id="SignalP"/>
    </source>
</evidence>
<accession>A0A516IT89</accession>
<keyword evidence="1" id="KW-0732">Signal</keyword>
<dbReference type="AlphaFoldDB" id="A0A516IT89"/>
<proteinExistence type="predicted"/>
<keyword evidence="3" id="KW-1185">Reference proteome</keyword>
<gene>
    <name evidence="2" type="ORF">FMM02_09360</name>
</gene>
<feature type="signal peptide" evidence="1">
    <location>
        <begin position="1"/>
        <end position="23"/>
    </location>
</feature>
<dbReference type="Pfam" id="PF12276">
    <property type="entry name" value="DUF3617"/>
    <property type="match status" value="1"/>
</dbReference>
<reference evidence="2 3" key="1">
    <citation type="submission" date="2019-07" db="EMBL/GenBank/DDBJ databases">
        <title>Sphingomonas AE3 Genome sequencing and assembly.</title>
        <authorList>
            <person name="Kim H."/>
        </authorList>
    </citation>
    <scope>NUCLEOTIDE SEQUENCE [LARGE SCALE GENOMIC DNA]</scope>
    <source>
        <strain evidence="2 3">AE3</strain>
    </source>
</reference>
<feature type="chain" id="PRO_5021845980" evidence="1">
    <location>
        <begin position="24"/>
        <end position="133"/>
    </location>
</feature>
<sequence length="133" mass="14355">MRHPVRIVSIGIFALSASFLAAAAVPRALAPAAGGLWEVSQNANGSGANRVCVPSPQMLAQFEHRNNRCTQEIVRDQGSEAVIRYSCAEGGFGQSRVTMLTPRSLRIETQGISGNLPFHYQLHARRIGNCPGR</sequence>
<dbReference type="InterPro" id="IPR022061">
    <property type="entry name" value="DUF3617"/>
</dbReference>
<evidence type="ECO:0000313" key="3">
    <source>
        <dbReference type="Proteomes" id="UP000321857"/>
    </source>
</evidence>
<dbReference type="OrthoDB" id="7595119at2"/>
<dbReference type="RefSeq" id="WP_147494586.1">
    <property type="nucleotide sequence ID" value="NZ_CP041659.1"/>
</dbReference>
<dbReference type="EMBL" id="CP041659">
    <property type="protein sequence ID" value="QDP20138.1"/>
    <property type="molecule type" value="Genomic_DNA"/>
</dbReference>
<evidence type="ECO:0000313" key="2">
    <source>
        <dbReference type="EMBL" id="QDP20138.1"/>
    </source>
</evidence>
<dbReference type="KEGG" id="sxa:FMM02_09360"/>
<protein>
    <submittedName>
        <fullName evidence="2">DUF3617 family protein</fullName>
    </submittedName>
</protein>